<dbReference type="CDD" id="cd16015">
    <property type="entry name" value="LTA_synthase"/>
    <property type="match status" value="1"/>
</dbReference>
<dbReference type="InterPro" id="IPR000917">
    <property type="entry name" value="Sulfatase_N"/>
</dbReference>
<dbReference type="PANTHER" id="PTHR47371:SF3">
    <property type="entry name" value="PHOSPHOGLYCEROL TRANSFERASE I"/>
    <property type="match status" value="1"/>
</dbReference>
<dbReference type="PANTHER" id="PTHR47371">
    <property type="entry name" value="LIPOTEICHOIC ACID SYNTHASE"/>
    <property type="match status" value="1"/>
</dbReference>
<evidence type="ECO:0000256" key="4">
    <source>
        <dbReference type="ARBA" id="ARBA00022989"/>
    </source>
</evidence>
<proteinExistence type="predicted"/>
<keyword evidence="3 6" id="KW-0812">Transmembrane</keyword>
<evidence type="ECO:0000256" key="1">
    <source>
        <dbReference type="ARBA" id="ARBA00004651"/>
    </source>
</evidence>
<evidence type="ECO:0000313" key="9">
    <source>
        <dbReference type="Proteomes" id="UP000001497"/>
    </source>
</evidence>
<dbReference type="Proteomes" id="UP000001497">
    <property type="component" value="Chromosome"/>
</dbReference>
<comment type="subcellular location">
    <subcellularLocation>
        <location evidence="1">Cell membrane</location>
        <topology evidence="1">Multi-pass membrane protein</topology>
    </subcellularLocation>
</comment>
<dbReference type="EMBL" id="CP001792">
    <property type="protein sequence ID" value="ACX74123.1"/>
    <property type="molecule type" value="Genomic_DNA"/>
</dbReference>
<evidence type="ECO:0000256" key="3">
    <source>
        <dbReference type="ARBA" id="ARBA00022692"/>
    </source>
</evidence>
<evidence type="ECO:0000256" key="6">
    <source>
        <dbReference type="SAM" id="Phobius"/>
    </source>
</evidence>
<name>A0ABN3YRX0_FIBSS</name>
<organism evidence="8 9">
    <name type="scientific">Fibrobacter succinogenes (strain ATCC 19169 / S85)</name>
    <dbReference type="NCBI Taxonomy" id="59374"/>
    <lineage>
        <taxon>Bacteria</taxon>
        <taxon>Pseudomonadati</taxon>
        <taxon>Fibrobacterota</taxon>
        <taxon>Fibrobacteria</taxon>
        <taxon>Fibrobacterales</taxon>
        <taxon>Fibrobacteraceae</taxon>
        <taxon>Fibrobacter</taxon>
    </lineage>
</organism>
<dbReference type="SUPFAM" id="SSF53649">
    <property type="entry name" value="Alkaline phosphatase-like"/>
    <property type="match status" value="1"/>
</dbReference>
<keyword evidence="9" id="KW-1185">Reference proteome</keyword>
<evidence type="ECO:0000313" key="8">
    <source>
        <dbReference type="EMBL" id="ACX74123.1"/>
    </source>
</evidence>
<feature type="domain" description="Sulfatase N-terminal" evidence="7">
    <location>
        <begin position="317"/>
        <end position="587"/>
    </location>
</feature>
<protein>
    <submittedName>
        <fullName evidence="8">Sulfatase</fullName>
    </submittedName>
</protein>
<dbReference type="InterPro" id="IPR050448">
    <property type="entry name" value="OpgB/LTA_synthase_biosynth"/>
</dbReference>
<evidence type="ECO:0000256" key="2">
    <source>
        <dbReference type="ARBA" id="ARBA00022475"/>
    </source>
</evidence>
<dbReference type="Gene3D" id="3.40.720.10">
    <property type="entry name" value="Alkaline Phosphatase, subunit A"/>
    <property type="match status" value="1"/>
</dbReference>
<accession>A0ABN3YRX0</accession>
<reference evidence="8" key="1">
    <citation type="submission" date="2009-10" db="EMBL/GenBank/DDBJ databases">
        <title>Complete sequence of Fibrobacter succinogenes subsp. succinogenes S85.</title>
        <authorList>
            <consortium name="US DOE Joint Genome Institute"/>
            <person name="Lucas S."/>
            <person name="Copeland A."/>
            <person name="Lapidus A."/>
            <person name="Glavina del Rio T."/>
            <person name="Tice H."/>
            <person name="Bruce D."/>
            <person name="Goodwin L."/>
            <person name="Pitluck S."/>
            <person name="Chertkov O."/>
            <person name="Detter J.C."/>
            <person name="Han C."/>
            <person name="Tapia R."/>
            <person name="Larimer F."/>
            <person name="Land M."/>
            <person name="Hauser L."/>
            <person name="Kyrpides N."/>
            <person name="Mikhailova N."/>
            <person name="Weimer P.J."/>
            <person name="Stevenson D.M."/>
            <person name="Boyum J."/>
            <person name="Brumm P.I."/>
            <person name="Mead D."/>
        </authorList>
    </citation>
    <scope>NUCLEOTIDE SEQUENCE [LARGE SCALE GENOMIC DNA]</scope>
    <source>
        <strain evidence="8">S85</strain>
    </source>
</reference>
<feature type="transmembrane region" description="Helical" evidence="6">
    <location>
        <begin position="12"/>
        <end position="32"/>
    </location>
</feature>
<feature type="transmembrane region" description="Helical" evidence="6">
    <location>
        <begin position="44"/>
        <end position="65"/>
    </location>
</feature>
<keyword evidence="2" id="KW-1003">Cell membrane</keyword>
<keyword evidence="4 6" id="KW-1133">Transmembrane helix</keyword>
<evidence type="ECO:0000259" key="7">
    <source>
        <dbReference type="Pfam" id="PF00884"/>
    </source>
</evidence>
<dbReference type="InterPro" id="IPR017850">
    <property type="entry name" value="Alkaline_phosphatase_core_sf"/>
</dbReference>
<feature type="transmembrane region" description="Helical" evidence="6">
    <location>
        <begin position="119"/>
        <end position="138"/>
    </location>
</feature>
<feature type="transmembrane region" description="Helical" evidence="6">
    <location>
        <begin position="176"/>
        <end position="196"/>
    </location>
</feature>
<sequence length="677" mass="77361">MRIIRKKSPYIVSSLLNIAFFTIFSNMIQNFLNKIKDLLAPYKNIAYISLAVWCTHIVLRILLLFRNNPYGFPFVSKPDWYIFHAITLDFLWICNSLVVFMIIGAAFQAATKKRVTAAKTLTIIYAVFHSILLIATIFDHELMRFLGCHLSFGLANTYKDVSSFRMFWDYSANDNSIPFIQFFMFALVIPITYFLYKLYLRKFTSVKKFSIFMVIFYVISYLFINVIWTGHGRLKKLRPVVSTVYRELFEIQKKTEFSDGELLAYGKMYQELWQRLEGDSLWEFSSAKESNGLPLYRIPKQELLQSEQLKQQRSLKPNFILILMESERGLNVGCLNPNLKPSPTPFIDSIAANSRLWERMHTSGLPTTGGVLTTHLGISDHSTLSAATDLVQQNLPSFASTLTDSGYTTHYMSAADPAWDNLGVWMSKWYTAQHYDRSREDDSTFIDHAISFIRDTLGSQEKPFLATLMTRSNHYPFNFAAGMTEEQKQKPLTERINYTMAYADRQVSRLIHAIENKDWYQNTYVIIMADHGFPLGENGSSTMTGYAFSNATWIPFLIHGKGIEPARDTATASQMDIAPTILELAGIAVPNIFMGHNLLRGHGEGYSLGAYTGVKAIGLDSYRLISKPSTEEKWLFAEGDTRQDKEVSKEHEDVVKRLRGKLDSLVKLADYSLEKGL</sequence>
<evidence type="ECO:0000256" key="5">
    <source>
        <dbReference type="ARBA" id="ARBA00023136"/>
    </source>
</evidence>
<gene>
    <name evidence="8" type="ordered locus">Fisuc_0511</name>
</gene>
<feature type="transmembrane region" description="Helical" evidence="6">
    <location>
        <begin position="208"/>
        <end position="228"/>
    </location>
</feature>
<feature type="transmembrane region" description="Helical" evidence="6">
    <location>
        <begin position="80"/>
        <end position="107"/>
    </location>
</feature>
<keyword evidence="5 6" id="KW-0472">Membrane</keyword>
<dbReference type="Pfam" id="PF00884">
    <property type="entry name" value="Sulfatase"/>
    <property type="match status" value="1"/>
</dbReference>